<dbReference type="RefSeq" id="WP_141462648.1">
    <property type="nucleotide sequence ID" value="NZ_RBZW01000003.1"/>
</dbReference>
<keyword evidence="2" id="KW-0472">Membrane</keyword>
<feature type="transmembrane region" description="Helical" evidence="2">
    <location>
        <begin position="20"/>
        <end position="37"/>
    </location>
</feature>
<feature type="region of interest" description="Disordered" evidence="1">
    <location>
        <begin position="141"/>
        <end position="164"/>
    </location>
</feature>
<evidence type="ECO:0000256" key="1">
    <source>
        <dbReference type="SAM" id="MobiDB-lite"/>
    </source>
</evidence>
<evidence type="ECO:0000259" key="3">
    <source>
        <dbReference type="Pfam" id="PF26413"/>
    </source>
</evidence>
<name>A0A4S3TQN4_9EURY</name>
<dbReference type="AlphaFoldDB" id="A0A4S3TQN4"/>
<organism evidence="4 5">
    <name type="scientific">Salinadaptatus halalkaliphilus</name>
    <dbReference type="NCBI Taxonomy" id="2419781"/>
    <lineage>
        <taxon>Archaea</taxon>
        <taxon>Methanobacteriati</taxon>
        <taxon>Methanobacteriota</taxon>
        <taxon>Stenosarchaea group</taxon>
        <taxon>Halobacteria</taxon>
        <taxon>Halobacteriales</taxon>
        <taxon>Natrialbaceae</taxon>
        <taxon>Salinadaptatus</taxon>
    </lineage>
</organism>
<feature type="domain" description="DUF8108" evidence="3">
    <location>
        <begin position="65"/>
        <end position="131"/>
    </location>
</feature>
<gene>
    <name evidence="4" type="ORF">D8Y22_00745</name>
</gene>
<reference evidence="4 5" key="1">
    <citation type="submission" date="2018-10" db="EMBL/GenBank/DDBJ databases">
        <title>Natronolimnobius sp. XQ-INN 246 isolated from Inner Mongolia Autonomous Region of China.</title>
        <authorList>
            <person name="Xue Q."/>
        </authorList>
    </citation>
    <scope>NUCLEOTIDE SEQUENCE [LARGE SCALE GENOMIC DNA]</scope>
    <source>
        <strain evidence="4 5">XQ-INN 246</strain>
    </source>
</reference>
<comment type="caution">
    <text evidence="4">The sequence shown here is derived from an EMBL/GenBank/DDBJ whole genome shotgun (WGS) entry which is preliminary data.</text>
</comment>
<evidence type="ECO:0000313" key="5">
    <source>
        <dbReference type="Proteomes" id="UP000318864"/>
    </source>
</evidence>
<sequence length="164" mass="18684">MARPRRHSSAADGLVRVADYAGFALLWCWILVSVFFVPTWLGYWWVGTVLFVLGLVVCWQAADASHDSVTTVGTKRDVRTGTVEDPDIDCDECGRRAKGGESRRYEQRRVLFGTTIAVLESGENVYCPHCLDDPRDRIELTEERRDEADSSVDRDDHNREFERS</sequence>
<dbReference type="InterPro" id="IPR058421">
    <property type="entry name" value="DUF8108_C"/>
</dbReference>
<feature type="transmembrane region" description="Helical" evidence="2">
    <location>
        <begin position="43"/>
        <end position="62"/>
    </location>
</feature>
<dbReference type="Pfam" id="PF26413">
    <property type="entry name" value="DUF8108"/>
    <property type="match status" value="1"/>
</dbReference>
<keyword evidence="5" id="KW-1185">Reference proteome</keyword>
<accession>A0A4S3TQN4</accession>
<proteinExistence type="predicted"/>
<dbReference type="Proteomes" id="UP000318864">
    <property type="component" value="Unassembled WGS sequence"/>
</dbReference>
<keyword evidence="2" id="KW-1133">Transmembrane helix</keyword>
<dbReference type="OrthoDB" id="53394at2157"/>
<evidence type="ECO:0000256" key="2">
    <source>
        <dbReference type="SAM" id="Phobius"/>
    </source>
</evidence>
<protein>
    <recommendedName>
        <fullName evidence="3">DUF8108 domain-containing protein</fullName>
    </recommendedName>
</protein>
<dbReference type="EMBL" id="RBZW01000003">
    <property type="protein sequence ID" value="THE66692.1"/>
    <property type="molecule type" value="Genomic_DNA"/>
</dbReference>
<keyword evidence="2" id="KW-0812">Transmembrane</keyword>
<evidence type="ECO:0000313" key="4">
    <source>
        <dbReference type="EMBL" id="THE66692.1"/>
    </source>
</evidence>